<dbReference type="AlphaFoldDB" id="A0AAQ4D8I6"/>
<name>A0AAQ4D8I6_AMBAM</name>
<keyword evidence="2" id="KW-0472">Membrane</keyword>
<keyword evidence="2" id="KW-0812">Transmembrane</keyword>
<evidence type="ECO:0000313" key="4">
    <source>
        <dbReference type="Proteomes" id="UP001321473"/>
    </source>
</evidence>
<dbReference type="Proteomes" id="UP001321473">
    <property type="component" value="Unassembled WGS sequence"/>
</dbReference>
<evidence type="ECO:0000256" key="1">
    <source>
        <dbReference type="SAM" id="MobiDB-lite"/>
    </source>
</evidence>
<keyword evidence="4" id="KW-1185">Reference proteome</keyword>
<gene>
    <name evidence="3" type="ORF">V5799_003594</name>
</gene>
<sequence>MKPKADGSPDVSPKSGTLQEDCVGTESHTVLQESVYVILGHGWLQQLALLSTILSLILLLMHAFAYRLIGRPVDHWCQPPPDFRDLPVLQWKNVAIPVLADGNVQFCFLQSQVYGTTYGVPPGDAVIACNDRKTRRKKKFPGEVAGHDVHAIEIADCANTNRSRKCFGNRQKQVSRL</sequence>
<accession>A0AAQ4D8I6</accession>
<feature type="transmembrane region" description="Helical" evidence="2">
    <location>
        <begin position="43"/>
        <end position="66"/>
    </location>
</feature>
<keyword evidence="2" id="KW-1133">Transmembrane helix</keyword>
<reference evidence="3 4" key="1">
    <citation type="journal article" date="2023" name="Arcadia Sci">
        <title>De novo assembly of a long-read Amblyomma americanum tick genome.</title>
        <authorList>
            <person name="Chou S."/>
            <person name="Poskanzer K.E."/>
            <person name="Rollins M."/>
            <person name="Thuy-Boun P.S."/>
        </authorList>
    </citation>
    <scope>NUCLEOTIDE SEQUENCE [LARGE SCALE GENOMIC DNA]</scope>
    <source>
        <strain evidence="3">F_SG_1</strain>
        <tissue evidence="3">Salivary glands</tissue>
    </source>
</reference>
<comment type="caution">
    <text evidence="3">The sequence shown here is derived from an EMBL/GenBank/DDBJ whole genome shotgun (WGS) entry which is preliminary data.</text>
</comment>
<protein>
    <submittedName>
        <fullName evidence="3">Uncharacterized protein</fullName>
    </submittedName>
</protein>
<evidence type="ECO:0000313" key="3">
    <source>
        <dbReference type="EMBL" id="KAK8758776.1"/>
    </source>
</evidence>
<organism evidence="3 4">
    <name type="scientific">Amblyomma americanum</name>
    <name type="common">Lone star tick</name>
    <dbReference type="NCBI Taxonomy" id="6943"/>
    <lineage>
        <taxon>Eukaryota</taxon>
        <taxon>Metazoa</taxon>
        <taxon>Ecdysozoa</taxon>
        <taxon>Arthropoda</taxon>
        <taxon>Chelicerata</taxon>
        <taxon>Arachnida</taxon>
        <taxon>Acari</taxon>
        <taxon>Parasitiformes</taxon>
        <taxon>Ixodida</taxon>
        <taxon>Ixodoidea</taxon>
        <taxon>Ixodidae</taxon>
        <taxon>Amblyomminae</taxon>
        <taxon>Amblyomma</taxon>
    </lineage>
</organism>
<dbReference type="EMBL" id="JARKHS020033717">
    <property type="protein sequence ID" value="KAK8758776.1"/>
    <property type="molecule type" value="Genomic_DNA"/>
</dbReference>
<proteinExistence type="predicted"/>
<feature type="region of interest" description="Disordered" evidence="1">
    <location>
        <begin position="1"/>
        <end position="20"/>
    </location>
</feature>
<evidence type="ECO:0000256" key="2">
    <source>
        <dbReference type="SAM" id="Phobius"/>
    </source>
</evidence>